<dbReference type="OrthoDB" id="5362408at2"/>
<name>E9S9I9_RUMAL</name>
<protein>
    <submittedName>
        <fullName evidence="4">CRISPR-associated protein</fullName>
    </submittedName>
</protein>
<evidence type="ECO:0000259" key="3">
    <source>
        <dbReference type="Pfam" id="PF03787"/>
    </source>
</evidence>
<evidence type="ECO:0000256" key="2">
    <source>
        <dbReference type="SAM" id="MobiDB-lite"/>
    </source>
</evidence>
<dbReference type="EMBL" id="ADKM02000040">
    <property type="protein sequence ID" value="EGC04059.1"/>
    <property type="molecule type" value="Genomic_DNA"/>
</dbReference>
<gene>
    <name evidence="4" type="ORF">CUS_6302</name>
</gene>
<dbReference type="InterPro" id="IPR005537">
    <property type="entry name" value="RAMP_III_fam"/>
</dbReference>
<dbReference type="Pfam" id="PF03787">
    <property type="entry name" value="RAMPs"/>
    <property type="match status" value="1"/>
</dbReference>
<proteinExistence type="predicted"/>
<feature type="region of interest" description="Disordered" evidence="2">
    <location>
        <begin position="597"/>
        <end position="616"/>
    </location>
</feature>
<dbReference type="STRING" id="246199.CUS_6302"/>
<dbReference type="Proteomes" id="UP000004259">
    <property type="component" value="Unassembled WGS sequence"/>
</dbReference>
<accession>E9S9I9</accession>
<sequence>MANNSNNKPNKPKGKWQETNESFVNPYSFMPVRGTVIRTDPEQGTLSGKIICTIKAVTPLAIPDHERKQISNDLSEHYIYPFFSKADGTHLISGSSVRGVVRSMFETITNSCFSVNNNNILSARHSHQRLPGILKKVDGKWQLFSARKNKYNPDIPLNGDQVLRVWYDIGRQHNVKSVFTIGTPVQCSELEKAVDDYRECLEIYRKNAEKEGGSKFELYNRSTNTLNEKGMTPLFYELVGKGEQQIVYLSPAQISRSVFHNKLNDLLGDHISCMYGDGEKLCETCTLFGIISKNGKARASRVRFSDAKEVNFISAGYHTLKELASPKTTSVEFYTERPDNAVAWNYDYKTVRYEKKPIMFKGKSRSMDVPVRELADASVKGRKFYLHTEQNKYETSEVTKRNSTMELADMGSTFNFDVYFDNITEKQLSRFVWTLTLGENTEDSFRLYKLGHGKPLGLGSAKIIVDKVLIRNYDKETFSYTVTEMDIDSLVSESGIKVSKALERLIGLKTTEGMNVSYPIAEDKTRPSRNSKAAHQWFAANRTANGTGTAWNYKHVLPDISDPNITLPVFEKVKVDEITPNAPKSYSFGDDGGTFGGGIMMRKRGQNNNNSKNKKK</sequence>
<dbReference type="GO" id="GO:0051607">
    <property type="term" value="P:defense response to virus"/>
    <property type="evidence" value="ECO:0007669"/>
    <property type="project" value="UniProtKB-KW"/>
</dbReference>
<dbReference type="eggNOG" id="COG1337">
    <property type="taxonomic scope" value="Bacteria"/>
</dbReference>
<keyword evidence="1" id="KW-0051">Antiviral defense</keyword>
<evidence type="ECO:0000313" key="5">
    <source>
        <dbReference type="Proteomes" id="UP000004259"/>
    </source>
</evidence>
<dbReference type="AlphaFoldDB" id="E9S9I9"/>
<evidence type="ECO:0000313" key="4">
    <source>
        <dbReference type="EMBL" id="EGC04059.1"/>
    </source>
</evidence>
<dbReference type="RefSeq" id="WP_002847553.1">
    <property type="nucleotide sequence ID" value="NZ_ADKM02000040.1"/>
</dbReference>
<evidence type="ECO:0000256" key="1">
    <source>
        <dbReference type="ARBA" id="ARBA00023118"/>
    </source>
</evidence>
<feature type="domain" description="CRISPR type III-associated protein" evidence="3">
    <location>
        <begin position="53"/>
        <end position="460"/>
    </location>
</feature>
<keyword evidence="5" id="KW-1185">Reference proteome</keyword>
<comment type="caution">
    <text evidence="4">The sequence shown here is derived from an EMBL/GenBank/DDBJ whole genome shotgun (WGS) entry which is preliminary data.</text>
</comment>
<feature type="compositionally biased region" description="Low complexity" evidence="2">
    <location>
        <begin position="607"/>
        <end position="616"/>
    </location>
</feature>
<organism evidence="4 5">
    <name type="scientific">Ruminococcus albus 8</name>
    <dbReference type="NCBI Taxonomy" id="246199"/>
    <lineage>
        <taxon>Bacteria</taxon>
        <taxon>Bacillati</taxon>
        <taxon>Bacillota</taxon>
        <taxon>Clostridia</taxon>
        <taxon>Eubacteriales</taxon>
        <taxon>Oscillospiraceae</taxon>
        <taxon>Ruminococcus</taxon>
    </lineage>
</organism>
<reference evidence="4 5" key="1">
    <citation type="submission" date="2011-02" db="EMBL/GenBank/DDBJ databases">
        <authorList>
            <person name="Nelson K.E."/>
            <person name="Sutton G."/>
            <person name="Torralba M."/>
            <person name="Durkin S."/>
            <person name="Harkins D."/>
            <person name="Montgomery R."/>
            <person name="Ziemer C."/>
            <person name="Klaassens E."/>
            <person name="Ocuiv P."/>
            <person name="Morrison M."/>
        </authorList>
    </citation>
    <scope>NUCLEOTIDE SEQUENCE [LARGE SCALE GENOMIC DNA]</scope>
    <source>
        <strain evidence="4 5">8</strain>
    </source>
</reference>